<accession>A0A091FSD6</accession>
<proteinExistence type="predicted"/>
<evidence type="ECO:0000313" key="1">
    <source>
        <dbReference type="EMBL" id="KFO72533.1"/>
    </source>
</evidence>
<name>A0A091FSD6_CUCCA</name>
<dbReference type="AlphaFoldDB" id="A0A091FSD6"/>
<reference evidence="1 2" key="1">
    <citation type="submission" date="2014-04" db="EMBL/GenBank/DDBJ databases">
        <title>Genome evolution of avian class.</title>
        <authorList>
            <person name="Zhang G."/>
            <person name="Li C."/>
        </authorList>
    </citation>
    <scope>NUCLEOTIDE SEQUENCE [LARGE SCALE GENOMIC DNA]</scope>
    <source>
        <strain evidence="1">BGI_N303</strain>
    </source>
</reference>
<organism evidence="1 2">
    <name type="scientific">Cuculus canorus</name>
    <name type="common">Common cuckoo</name>
    <dbReference type="NCBI Taxonomy" id="55661"/>
    <lineage>
        <taxon>Eukaryota</taxon>
        <taxon>Metazoa</taxon>
        <taxon>Chordata</taxon>
        <taxon>Craniata</taxon>
        <taxon>Vertebrata</taxon>
        <taxon>Euteleostomi</taxon>
        <taxon>Archelosauria</taxon>
        <taxon>Archosauria</taxon>
        <taxon>Dinosauria</taxon>
        <taxon>Saurischia</taxon>
        <taxon>Theropoda</taxon>
        <taxon>Coelurosauria</taxon>
        <taxon>Aves</taxon>
        <taxon>Neognathae</taxon>
        <taxon>Neoaves</taxon>
        <taxon>Otidimorphae</taxon>
        <taxon>Cuculiformes</taxon>
        <taxon>Cuculidae</taxon>
        <taxon>Cuculus</taxon>
    </lineage>
</organism>
<keyword evidence="2" id="KW-1185">Reference proteome</keyword>
<evidence type="ECO:0000313" key="2">
    <source>
        <dbReference type="Proteomes" id="UP000053760"/>
    </source>
</evidence>
<dbReference type="Proteomes" id="UP000053760">
    <property type="component" value="Unassembled WGS sequence"/>
</dbReference>
<sequence length="59" mass="6562">VCATMGLWWPFGNLPWCANLSCSVFSSWLNSSRPCCQLVAGCWQAGISILCKILRTFSF</sequence>
<feature type="non-terminal residue" evidence="1">
    <location>
        <position position="1"/>
    </location>
</feature>
<feature type="non-terminal residue" evidence="1">
    <location>
        <position position="59"/>
    </location>
</feature>
<gene>
    <name evidence="1" type="ORF">N303_09579</name>
</gene>
<dbReference type="EMBL" id="KL447350">
    <property type="protein sequence ID" value="KFO72533.1"/>
    <property type="molecule type" value="Genomic_DNA"/>
</dbReference>
<protein>
    <submittedName>
        <fullName evidence="1">Uncharacterized protein</fullName>
    </submittedName>
</protein>